<dbReference type="InterPro" id="IPR001753">
    <property type="entry name" value="Enoyl-CoA_hydra/iso"/>
</dbReference>
<dbReference type="GO" id="GO:0004165">
    <property type="term" value="F:delta(3)-delta(2)-enoyl-CoA isomerase activity"/>
    <property type="evidence" value="ECO:0007669"/>
    <property type="project" value="TreeGrafter"/>
</dbReference>
<dbReference type="GeneID" id="55970885"/>
<dbReference type="Pfam" id="PF00378">
    <property type="entry name" value="ECH_1"/>
    <property type="match status" value="1"/>
</dbReference>
<dbReference type="EMBL" id="JAANYQ010000023">
    <property type="protein sequence ID" value="KAF4119527.1"/>
    <property type="molecule type" value="Genomic_DNA"/>
</dbReference>
<comment type="caution">
    <text evidence="1">The sequence shown here is derived from an EMBL/GenBank/DDBJ whole genome shotgun (WGS) entry which is preliminary data.</text>
</comment>
<gene>
    <name evidence="1" type="ORF">GMORB2_4657</name>
</gene>
<evidence type="ECO:0000313" key="1">
    <source>
        <dbReference type="EMBL" id="KAF4119527.1"/>
    </source>
</evidence>
<evidence type="ECO:0000313" key="2">
    <source>
        <dbReference type="Proteomes" id="UP000749293"/>
    </source>
</evidence>
<dbReference type="RefSeq" id="XP_035318179.1">
    <property type="nucleotide sequence ID" value="XM_035466631.1"/>
</dbReference>
<accession>A0A9P4YPP3</accession>
<protein>
    <submittedName>
        <fullName evidence="1">Enoyl-CoA hydratase/isomerase family</fullName>
    </submittedName>
</protein>
<dbReference type="GO" id="GO:0005777">
    <property type="term" value="C:peroxisome"/>
    <property type="evidence" value="ECO:0007669"/>
    <property type="project" value="TreeGrafter"/>
</dbReference>
<name>A0A9P4YPP3_9HYPO</name>
<keyword evidence="2" id="KW-1185">Reference proteome</keyword>
<dbReference type="PANTHER" id="PTHR11941:SF75">
    <property type="entry name" value="ENOYL-COA HYDRATASE_ISOMERASE FAMILY PROTEIN"/>
    <property type="match status" value="1"/>
</dbReference>
<dbReference type="SUPFAM" id="SSF52096">
    <property type="entry name" value="ClpP/crotonase"/>
    <property type="match status" value="1"/>
</dbReference>
<dbReference type="AlphaFoldDB" id="A0A9P4YPP3"/>
<reference evidence="1" key="1">
    <citation type="submission" date="2020-03" db="EMBL/GenBank/DDBJ databases">
        <title>Site-based positive gene gene selection in Geosmithia morbida across the United States reveals a broad range of putative effectors and factors for local host and environmental adapation.</title>
        <authorList>
            <person name="Onufrak A."/>
            <person name="Murdoch R.W."/>
            <person name="Gazis R."/>
            <person name="Huff M."/>
            <person name="Staton M."/>
            <person name="Klingeman W."/>
            <person name="Hadziabdic D."/>
        </authorList>
    </citation>
    <scope>NUCLEOTIDE SEQUENCE</scope>
    <source>
        <strain evidence="1">1262</strain>
    </source>
</reference>
<sequence>MTSPPDNRLTTAVCRALLEALDAVEFGPHAPGVVMTTSSIDKFYSNGLDLAHAIETEGFWPLLYGVWRRLLTYPMPTVALLNGHTFAGGLMLSMAHDYRLAPSPRGYLCLNEVLFGAPLKPAMAAIFRAKLSPQSYRTVALEGRRMTGPDAVRLGVADGVAASLDDALAFVRERDLVSKPAKGVYGAIKAEMYDGLVAELHGAGLEAEEARFAANGQAEEERKEFGKIWFEQWSKMSCQ</sequence>
<organism evidence="1 2">
    <name type="scientific">Geosmithia morbida</name>
    <dbReference type="NCBI Taxonomy" id="1094350"/>
    <lineage>
        <taxon>Eukaryota</taxon>
        <taxon>Fungi</taxon>
        <taxon>Dikarya</taxon>
        <taxon>Ascomycota</taxon>
        <taxon>Pezizomycotina</taxon>
        <taxon>Sordariomycetes</taxon>
        <taxon>Hypocreomycetidae</taxon>
        <taxon>Hypocreales</taxon>
        <taxon>Bionectriaceae</taxon>
        <taxon>Geosmithia</taxon>
    </lineage>
</organism>
<dbReference type="PANTHER" id="PTHR11941">
    <property type="entry name" value="ENOYL-COA HYDRATASE-RELATED"/>
    <property type="match status" value="1"/>
</dbReference>
<dbReference type="OrthoDB" id="1696280at2759"/>
<dbReference type="CDD" id="cd06558">
    <property type="entry name" value="crotonase-like"/>
    <property type="match status" value="1"/>
</dbReference>
<dbReference type="Gene3D" id="3.90.226.10">
    <property type="entry name" value="2-enoyl-CoA Hydratase, Chain A, domain 1"/>
    <property type="match status" value="1"/>
</dbReference>
<dbReference type="Proteomes" id="UP000749293">
    <property type="component" value="Unassembled WGS sequence"/>
</dbReference>
<dbReference type="GO" id="GO:0006635">
    <property type="term" value="P:fatty acid beta-oxidation"/>
    <property type="evidence" value="ECO:0007669"/>
    <property type="project" value="TreeGrafter"/>
</dbReference>
<dbReference type="InterPro" id="IPR029045">
    <property type="entry name" value="ClpP/crotonase-like_dom_sf"/>
</dbReference>
<proteinExistence type="predicted"/>